<accession>A0A1H3WZM4</accession>
<sequence>MDVLDRHISNFDQHLEISKESKPTEYDDWIDPEILSIIETISLDYINLDIKELMEETLGESEISPCRSRRIEVNKHILGIKTADKIEEYH</sequence>
<dbReference type="EMBL" id="FNQT01000001">
    <property type="protein sequence ID" value="SDZ92589.1"/>
    <property type="molecule type" value="Genomic_DNA"/>
</dbReference>
<evidence type="ECO:0000313" key="2">
    <source>
        <dbReference type="Proteomes" id="UP000236755"/>
    </source>
</evidence>
<dbReference type="Proteomes" id="UP000236755">
    <property type="component" value="Unassembled WGS sequence"/>
</dbReference>
<organism evidence="1 2">
    <name type="scientific">Haloplanus vescus</name>
    <dbReference type="NCBI Taxonomy" id="555874"/>
    <lineage>
        <taxon>Archaea</taxon>
        <taxon>Methanobacteriati</taxon>
        <taxon>Methanobacteriota</taxon>
        <taxon>Stenosarchaea group</taxon>
        <taxon>Halobacteria</taxon>
        <taxon>Halobacteriales</taxon>
        <taxon>Haloferacaceae</taxon>
        <taxon>Haloplanus</taxon>
    </lineage>
</organism>
<name>A0A1H3WZM4_9EURY</name>
<evidence type="ECO:0000313" key="1">
    <source>
        <dbReference type="EMBL" id="SDZ92589.1"/>
    </source>
</evidence>
<keyword evidence="2" id="KW-1185">Reference proteome</keyword>
<proteinExistence type="predicted"/>
<gene>
    <name evidence="1" type="ORF">SAMN04488065_1258</name>
</gene>
<protein>
    <submittedName>
        <fullName evidence="1">Uncharacterized protein</fullName>
    </submittedName>
</protein>
<dbReference type="AlphaFoldDB" id="A0A1H3WZM4"/>
<reference evidence="1 2" key="1">
    <citation type="submission" date="2016-10" db="EMBL/GenBank/DDBJ databases">
        <authorList>
            <person name="de Groot N.N."/>
        </authorList>
    </citation>
    <scope>NUCLEOTIDE SEQUENCE [LARGE SCALE GENOMIC DNA]</scope>
    <source>
        <strain evidence="1 2">CGMCC 1.8712</strain>
    </source>
</reference>